<accession>A0ABN3Y5Q4</accession>
<keyword evidence="3" id="KW-0963">Cytoplasm</keyword>
<sequence>MTQILLVSHGDFCIGLLNSYKMIAGETKKIKTVSLSDEGIGDFSKRLKREVEVNLQTDDLLIFCDIKGGTPFNEAYNHFLNNPERIRIIPGMNLPMLIEIGMQLETNESLDKLYDIALDAGKIAIERIEYEEEAAENNLEF</sequence>
<dbReference type="PANTHER" id="PTHR33799">
    <property type="entry name" value="PTS PERMEASE-RELATED-RELATED"/>
    <property type="match status" value="1"/>
</dbReference>
<dbReference type="CDD" id="cd00006">
    <property type="entry name" value="PTS_IIA_man"/>
    <property type="match status" value="1"/>
</dbReference>
<dbReference type="InterPro" id="IPR051471">
    <property type="entry name" value="Bacterial_PTS_sugar_comp"/>
</dbReference>
<proteinExistence type="predicted"/>
<protein>
    <submittedName>
        <fullName evidence="9">PTS sugar transporter subunit IIA</fullName>
    </submittedName>
</protein>
<dbReference type="PROSITE" id="PS51096">
    <property type="entry name" value="PTS_EIIA_TYPE_4"/>
    <property type="match status" value="1"/>
</dbReference>
<keyword evidence="4 9" id="KW-0762">Sugar transport</keyword>
<keyword evidence="7" id="KW-0418">Kinase</keyword>
<keyword evidence="6" id="KW-0598">Phosphotransferase system</keyword>
<comment type="caution">
    <text evidence="9">The sequence shown here is derived from an EMBL/GenBank/DDBJ whole genome shotgun (WGS) entry which is preliminary data.</text>
</comment>
<dbReference type="InterPro" id="IPR004701">
    <property type="entry name" value="PTS_EIIA_man-typ"/>
</dbReference>
<dbReference type="InterPro" id="IPR036662">
    <property type="entry name" value="PTS_EIIA_man-typ_sf"/>
</dbReference>
<dbReference type="Proteomes" id="UP001501577">
    <property type="component" value="Unassembled WGS sequence"/>
</dbReference>
<dbReference type="RefSeq" id="WP_068708799.1">
    <property type="nucleotide sequence ID" value="NZ_BAAAXQ010000015.1"/>
</dbReference>
<feature type="domain" description="PTS EIIA type-4" evidence="8">
    <location>
        <begin position="1"/>
        <end position="125"/>
    </location>
</feature>
<evidence type="ECO:0000256" key="7">
    <source>
        <dbReference type="ARBA" id="ARBA00022777"/>
    </source>
</evidence>
<organism evidence="9 10">
    <name type="scientific">Tetragenococcus solitarius</name>
    <dbReference type="NCBI Taxonomy" id="71453"/>
    <lineage>
        <taxon>Bacteria</taxon>
        <taxon>Bacillati</taxon>
        <taxon>Bacillota</taxon>
        <taxon>Bacilli</taxon>
        <taxon>Lactobacillales</taxon>
        <taxon>Enterococcaceae</taxon>
        <taxon>Tetragenococcus</taxon>
    </lineage>
</organism>
<dbReference type="Pfam" id="PF03610">
    <property type="entry name" value="EIIA-man"/>
    <property type="match status" value="1"/>
</dbReference>
<dbReference type="EMBL" id="BAAAXQ010000015">
    <property type="protein sequence ID" value="GAA3012506.1"/>
    <property type="molecule type" value="Genomic_DNA"/>
</dbReference>
<evidence type="ECO:0000256" key="2">
    <source>
        <dbReference type="ARBA" id="ARBA00022448"/>
    </source>
</evidence>
<evidence type="ECO:0000256" key="3">
    <source>
        <dbReference type="ARBA" id="ARBA00022490"/>
    </source>
</evidence>
<evidence type="ECO:0000259" key="8">
    <source>
        <dbReference type="PROSITE" id="PS51096"/>
    </source>
</evidence>
<evidence type="ECO:0000256" key="5">
    <source>
        <dbReference type="ARBA" id="ARBA00022679"/>
    </source>
</evidence>
<dbReference type="PANTHER" id="PTHR33799:SF1">
    <property type="entry name" value="PTS SYSTEM MANNOSE-SPECIFIC EIIAB COMPONENT-RELATED"/>
    <property type="match status" value="1"/>
</dbReference>
<keyword evidence="2" id="KW-0813">Transport</keyword>
<name>A0ABN3Y5Q4_9ENTE</name>
<evidence type="ECO:0000313" key="10">
    <source>
        <dbReference type="Proteomes" id="UP001501577"/>
    </source>
</evidence>
<comment type="subcellular location">
    <subcellularLocation>
        <location evidence="1">Cytoplasm</location>
    </subcellularLocation>
</comment>
<evidence type="ECO:0000256" key="6">
    <source>
        <dbReference type="ARBA" id="ARBA00022683"/>
    </source>
</evidence>
<reference evidence="9 10" key="1">
    <citation type="journal article" date="2019" name="Int. J. Syst. Evol. Microbiol.">
        <title>The Global Catalogue of Microorganisms (GCM) 10K type strain sequencing project: providing services to taxonomists for standard genome sequencing and annotation.</title>
        <authorList>
            <consortium name="The Broad Institute Genomics Platform"/>
            <consortium name="The Broad Institute Genome Sequencing Center for Infectious Disease"/>
            <person name="Wu L."/>
            <person name="Ma J."/>
        </authorList>
    </citation>
    <scope>NUCLEOTIDE SEQUENCE [LARGE SCALE GENOMIC DNA]</scope>
    <source>
        <strain evidence="9 10">JCM 8736</strain>
    </source>
</reference>
<keyword evidence="10" id="KW-1185">Reference proteome</keyword>
<dbReference type="InterPro" id="IPR033887">
    <property type="entry name" value="PTS_IIA_man"/>
</dbReference>
<keyword evidence="5" id="KW-0808">Transferase</keyword>
<dbReference type="SUPFAM" id="SSF53062">
    <property type="entry name" value="PTS system fructose IIA component-like"/>
    <property type="match status" value="1"/>
</dbReference>
<evidence type="ECO:0000256" key="4">
    <source>
        <dbReference type="ARBA" id="ARBA00022597"/>
    </source>
</evidence>
<dbReference type="Gene3D" id="3.40.50.510">
    <property type="entry name" value="Phosphotransferase system, mannose-type IIA component"/>
    <property type="match status" value="1"/>
</dbReference>
<evidence type="ECO:0000256" key="1">
    <source>
        <dbReference type="ARBA" id="ARBA00004496"/>
    </source>
</evidence>
<evidence type="ECO:0000313" key="9">
    <source>
        <dbReference type="EMBL" id="GAA3012506.1"/>
    </source>
</evidence>
<gene>
    <name evidence="9" type="ORF">GCM10019998_05890</name>
</gene>